<dbReference type="SUPFAM" id="SSF48452">
    <property type="entry name" value="TPR-like"/>
    <property type="match status" value="2"/>
</dbReference>
<evidence type="ECO:0000256" key="2">
    <source>
        <dbReference type="ARBA" id="ARBA00022676"/>
    </source>
</evidence>
<feature type="repeat" description="TPR" evidence="8">
    <location>
        <begin position="535"/>
        <end position="568"/>
    </location>
</feature>
<evidence type="ECO:0000256" key="8">
    <source>
        <dbReference type="PROSITE-ProRule" id="PRU00339"/>
    </source>
</evidence>
<evidence type="ECO:0000256" key="9">
    <source>
        <dbReference type="RuleBase" id="RU361228"/>
    </source>
</evidence>
<protein>
    <recommendedName>
        <fullName evidence="9">NAD(P)(+)--arginine ADP-ribosyltransferase</fullName>
        <ecNumber evidence="9">2.4.2.31</ecNumber>
    </recommendedName>
    <alternativeName>
        <fullName evidence="9">Mono(ADP-ribosyl)transferase</fullName>
    </alternativeName>
</protein>
<feature type="repeat" description="TPR" evidence="8">
    <location>
        <begin position="335"/>
        <end position="368"/>
    </location>
</feature>
<dbReference type="Pfam" id="PF13181">
    <property type="entry name" value="TPR_8"/>
    <property type="match status" value="1"/>
</dbReference>
<dbReference type="PANTHER" id="PTHR45641:SF19">
    <property type="entry name" value="NEPHROCYSTIN-3"/>
    <property type="match status" value="1"/>
</dbReference>
<keyword evidence="9" id="KW-0520">NAD</keyword>
<dbReference type="Gene3D" id="3.90.176.10">
    <property type="entry name" value="Toxin ADP-ribosyltransferase, Chain A, domain 1"/>
    <property type="match status" value="1"/>
</dbReference>
<dbReference type="InterPro" id="IPR019734">
    <property type="entry name" value="TPR_rpt"/>
</dbReference>
<dbReference type="PANTHER" id="PTHR45641">
    <property type="entry name" value="TETRATRICOPEPTIDE REPEAT PROTEIN (AFU_ORTHOLOGUE AFUA_6G03870)"/>
    <property type="match status" value="1"/>
</dbReference>
<dbReference type="AlphaFoldDB" id="A0A819XA69"/>
<dbReference type="Proteomes" id="UP000663874">
    <property type="component" value="Unassembled WGS sequence"/>
</dbReference>
<evidence type="ECO:0000256" key="3">
    <source>
        <dbReference type="ARBA" id="ARBA00022679"/>
    </source>
</evidence>
<keyword evidence="9" id="KW-0521">NADP</keyword>
<dbReference type="PROSITE" id="PS51996">
    <property type="entry name" value="TR_MART"/>
    <property type="match status" value="1"/>
</dbReference>
<dbReference type="Gene3D" id="1.25.40.10">
    <property type="entry name" value="Tetratricopeptide repeat domain"/>
    <property type="match status" value="2"/>
</dbReference>
<evidence type="ECO:0000256" key="4">
    <source>
        <dbReference type="ARBA" id="ARBA00022695"/>
    </source>
</evidence>
<evidence type="ECO:0000313" key="11">
    <source>
        <dbReference type="Proteomes" id="UP000663874"/>
    </source>
</evidence>
<dbReference type="GO" id="GO:0016779">
    <property type="term" value="F:nucleotidyltransferase activity"/>
    <property type="evidence" value="ECO:0007669"/>
    <property type="project" value="UniProtKB-KW"/>
</dbReference>
<keyword evidence="5" id="KW-0677">Repeat</keyword>
<accession>A0A819XA69</accession>
<evidence type="ECO:0000313" key="10">
    <source>
        <dbReference type="EMBL" id="CAF4136233.1"/>
    </source>
</evidence>
<feature type="repeat" description="TPR" evidence="8">
    <location>
        <begin position="493"/>
        <end position="526"/>
    </location>
</feature>
<keyword evidence="4" id="KW-0548">Nucleotidyltransferase</keyword>
<dbReference type="Pfam" id="PF01129">
    <property type="entry name" value="ART"/>
    <property type="match status" value="1"/>
</dbReference>
<dbReference type="EMBL" id="CAJOBE010011686">
    <property type="protein sequence ID" value="CAF4136233.1"/>
    <property type="molecule type" value="Genomic_DNA"/>
</dbReference>
<proteinExistence type="inferred from homology"/>
<reference evidence="10" key="1">
    <citation type="submission" date="2021-02" db="EMBL/GenBank/DDBJ databases">
        <authorList>
            <person name="Nowell W R."/>
        </authorList>
    </citation>
    <scope>NUCLEOTIDE SEQUENCE</scope>
</reference>
<dbReference type="SMART" id="SM00028">
    <property type="entry name" value="TPR"/>
    <property type="match status" value="6"/>
</dbReference>
<feature type="repeat" description="TPR" evidence="8">
    <location>
        <begin position="418"/>
        <end position="451"/>
    </location>
</feature>
<comment type="similarity">
    <text evidence="1 9">Belongs to the Arg-specific ADP-ribosyltransferase family.</text>
</comment>
<dbReference type="SUPFAM" id="SSF56399">
    <property type="entry name" value="ADP-ribosylation"/>
    <property type="match status" value="1"/>
</dbReference>
<organism evidence="10 11">
    <name type="scientific">Rotaria sordida</name>
    <dbReference type="NCBI Taxonomy" id="392033"/>
    <lineage>
        <taxon>Eukaryota</taxon>
        <taxon>Metazoa</taxon>
        <taxon>Spiralia</taxon>
        <taxon>Gnathifera</taxon>
        <taxon>Rotifera</taxon>
        <taxon>Eurotatoria</taxon>
        <taxon>Bdelloidea</taxon>
        <taxon>Philodinida</taxon>
        <taxon>Philodinidae</taxon>
        <taxon>Rotaria</taxon>
    </lineage>
</organism>
<dbReference type="EC" id="2.4.2.31" evidence="9"/>
<sequence>MICYVYVYCSDREKHELWARQYQKIRGVYIDRETLLKQLTIDVTLHSKALTAPITLFKRDELTKKETSMRNLSKECALFMWHQLLFETLLQSNQTSKARHEMLCECKQHYNNNKIELDKIIEFETNFSHDLAIRWYTRDCFLYRLLNKSMRTQNINEIYKYRSFILDLHEQLGILHQSMKSPEFMQVYRGHLMKFEELEQMRANINGLISLNTYFSTSTKAEIASNFCGGGLGRPTFQSVIFTINIKSNVTTKPFANIQEFSYMHDEGEVLFSAGTVFRINDVSEFNEGIWSTELELSSDVQEELDDVMQYMRMQIAERPTLATFGNFLAEMGDLEKAEHIGTVHFRAGDYQTALKMYKSALDFISSDDRGMSHFGILNNIATIHFNSGEYEMALEYYKQVINAVVFTDTSPTNATLVLIYQNVGLSYLATDNYDLAIDYFTHVLKLTNDATILAKTHSNVANALVSKKEFATALQNYELALKYYSSDSEGLVDTYNSIGLVHHYAGDFENAVLSFHQALDVQLATSPDDHAQLATIYNNLAKACCEVGDLDQAMIYFRKQLDLETDQDIRRQVEMNIRGVEQNL</sequence>
<dbReference type="InterPro" id="IPR000768">
    <property type="entry name" value="ART"/>
</dbReference>
<keyword evidence="6 8" id="KW-0802">TPR repeat</keyword>
<evidence type="ECO:0000256" key="6">
    <source>
        <dbReference type="ARBA" id="ARBA00022803"/>
    </source>
</evidence>
<dbReference type="PROSITE" id="PS50005">
    <property type="entry name" value="TPR"/>
    <property type="match status" value="4"/>
</dbReference>
<name>A0A819XA69_9BILA</name>
<evidence type="ECO:0000256" key="7">
    <source>
        <dbReference type="ARBA" id="ARBA00047597"/>
    </source>
</evidence>
<dbReference type="GO" id="GO:0106274">
    <property type="term" value="F:NAD+-protein-arginine ADP-ribosyltransferase activity"/>
    <property type="evidence" value="ECO:0007669"/>
    <property type="project" value="UniProtKB-EC"/>
</dbReference>
<dbReference type="Pfam" id="PF13424">
    <property type="entry name" value="TPR_12"/>
    <property type="match status" value="2"/>
</dbReference>
<gene>
    <name evidence="10" type="ORF">FNK824_LOCUS32975</name>
</gene>
<evidence type="ECO:0000256" key="5">
    <source>
        <dbReference type="ARBA" id="ARBA00022737"/>
    </source>
</evidence>
<keyword evidence="2 9" id="KW-0328">Glycosyltransferase</keyword>
<dbReference type="InterPro" id="IPR011990">
    <property type="entry name" value="TPR-like_helical_dom_sf"/>
</dbReference>
<keyword evidence="3 9" id="KW-0808">Transferase</keyword>
<comment type="catalytic activity">
    <reaction evidence="7 9">
        <text>L-arginyl-[protein] + NAD(+) = N(omega)-(ADP-D-ribosyl)-L-arginyl-[protein] + nicotinamide + H(+)</text>
        <dbReference type="Rhea" id="RHEA:19149"/>
        <dbReference type="Rhea" id="RHEA-COMP:10532"/>
        <dbReference type="Rhea" id="RHEA-COMP:15087"/>
        <dbReference type="ChEBI" id="CHEBI:15378"/>
        <dbReference type="ChEBI" id="CHEBI:17154"/>
        <dbReference type="ChEBI" id="CHEBI:29965"/>
        <dbReference type="ChEBI" id="CHEBI:57540"/>
        <dbReference type="ChEBI" id="CHEBI:142554"/>
        <dbReference type="EC" id="2.4.2.31"/>
    </reaction>
</comment>
<evidence type="ECO:0000256" key="1">
    <source>
        <dbReference type="ARBA" id="ARBA00009558"/>
    </source>
</evidence>
<comment type="caution">
    <text evidence="10">The sequence shown here is derived from an EMBL/GenBank/DDBJ whole genome shotgun (WGS) entry which is preliminary data.</text>
</comment>